<protein>
    <submittedName>
        <fullName evidence="1">Putative type IV peptidase</fullName>
    </submittedName>
</protein>
<keyword evidence="2" id="KW-1185">Reference proteome</keyword>
<dbReference type="KEGG" id="raj:RA11412_1058"/>
<dbReference type="Proteomes" id="UP000250241">
    <property type="component" value="Chromosome"/>
</dbReference>
<dbReference type="EMBL" id="AP017895">
    <property type="protein sequence ID" value="BAV87357.1"/>
    <property type="molecule type" value="Genomic_DNA"/>
</dbReference>
<dbReference type="GeneID" id="93861384"/>
<proteinExistence type="predicted"/>
<organism evidence="1 2">
    <name type="scientific">Rothia aeria</name>
    <dbReference type="NCBI Taxonomy" id="172042"/>
    <lineage>
        <taxon>Bacteria</taxon>
        <taxon>Bacillati</taxon>
        <taxon>Actinomycetota</taxon>
        <taxon>Actinomycetes</taxon>
        <taxon>Micrococcales</taxon>
        <taxon>Micrococcaceae</taxon>
        <taxon>Rothia</taxon>
    </lineage>
</organism>
<dbReference type="RefSeq" id="WP_128087525.1">
    <property type="nucleotide sequence ID" value="NZ_CP068102.1"/>
</dbReference>
<dbReference type="Gene3D" id="1.20.120.1220">
    <property type="match status" value="1"/>
</dbReference>
<dbReference type="GO" id="GO:0016020">
    <property type="term" value="C:membrane"/>
    <property type="evidence" value="ECO:0007669"/>
    <property type="project" value="InterPro"/>
</dbReference>
<sequence>MYQEITTLLHGGGWLTVSAVLLILYCLHTLIQGIRLWRVDVREHRLPRSIVYSMVLSTYTALPLVLLMKGDAGAIGRVFLGGAVLWVFYLLMRVLSFGALGRGDVRLALALGGALAYFSMVNLVWASLVTFIVGGMFSLALVLFGMARSGTRVAFGPFMLLGALTGWVWPAYTLF</sequence>
<accession>A0A2Z5QY15</accession>
<evidence type="ECO:0000313" key="2">
    <source>
        <dbReference type="Proteomes" id="UP000250241"/>
    </source>
</evidence>
<gene>
    <name evidence="1" type="ORF">RA11412_1058</name>
</gene>
<reference evidence="1 2" key="1">
    <citation type="submission" date="2016-10" db="EMBL/GenBank/DDBJ databases">
        <title>Genome sequence of Rothia aeria strain JCM11412.</title>
        <authorList>
            <person name="Nambu T."/>
        </authorList>
    </citation>
    <scope>NUCLEOTIDE SEQUENCE [LARGE SCALE GENOMIC DNA]</scope>
    <source>
        <strain evidence="1 2">JCM 11412</strain>
    </source>
</reference>
<evidence type="ECO:0000313" key="1">
    <source>
        <dbReference type="EMBL" id="BAV87357.1"/>
    </source>
</evidence>
<dbReference type="AlphaFoldDB" id="A0A2Z5QY15"/>
<name>A0A2Z5QY15_9MICC</name>
<dbReference type="GO" id="GO:0004190">
    <property type="term" value="F:aspartic-type endopeptidase activity"/>
    <property type="evidence" value="ECO:0007669"/>
    <property type="project" value="InterPro"/>
</dbReference>